<dbReference type="OrthoDB" id="2126698at2759"/>
<proteinExistence type="predicted"/>
<keyword evidence="1" id="KW-0472">Membrane</keyword>
<name>A0A2U1PGV0_ARTAN</name>
<organism evidence="2 3">
    <name type="scientific">Artemisia annua</name>
    <name type="common">Sweet wormwood</name>
    <dbReference type="NCBI Taxonomy" id="35608"/>
    <lineage>
        <taxon>Eukaryota</taxon>
        <taxon>Viridiplantae</taxon>
        <taxon>Streptophyta</taxon>
        <taxon>Embryophyta</taxon>
        <taxon>Tracheophyta</taxon>
        <taxon>Spermatophyta</taxon>
        <taxon>Magnoliopsida</taxon>
        <taxon>eudicotyledons</taxon>
        <taxon>Gunneridae</taxon>
        <taxon>Pentapetalae</taxon>
        <taxon>asterids</taxon>
        <taxon>campanulids</taxon>
        <taxon>Asterales</taxon>
        <taxon>Asteraceae</taxon>
        <taxon>Asteroideae</taxon>
        <taxon>Anthemideae</taxon>
        <taxon>Artemisiinae</taxon>
        <taxon>Artemisia</taxon>
    </lineage>
</organism>
<dbReference type="AlphaFoldDB" id="A0A2U1PGV0"/>
<dbReference type="STRING" id="35608.A0A2U1PGV0"/>
<feature type="transmembrane region" description="Helical" evidence="1">
    <location>
        <begin position="46"/>
        <end position="68"/>
    </location>
</feature>
<evidence type="ECO:0000256" key="1">
    <source>
        <dbReference type="SAM" id="Phobius"/>
    </source>
</evidence>
<keyword evidence="1" id="KW-0812">Transmembrane</keyword>
<keyword evidence="1" id="KW-1133">Transmembrane helix</keyword>
<gene>
    <name evidence="2" type="ORF">CTI12_AA144000</name>
</gene>
<comment type="caution">
    <text evidence="2">The sequence shown here is derived from an EMBL/GenBank/DDBJ whole genome shotgun (WGS) entry which is preliminary data.</text>
</comment>
<keyword evidence="3" id="KW-1185">Reference proteome</keyword>
<reference evidence="2 3" key="1">
    <citation type="journal article" date="2018" name="Mol. Plant">
        <title>The genome of Artemisia annua provides insight into the evolution of Asteraceae family and artemisinin biosynthesis.</title>
        <authorList>
            <person name="Shen Q."/>
            <person name="Zhang L."/>
            <person name="Liao Z."/>
            <person name="Wang S."/>
            <person name="Yan T."/>
            <person name="Shi P."/>
            <person name="Liu M."/>
            <person name="Fu X."/>
            <person name="Pan Q."/>
            <person name="Wang Y."/>
            <person name="Lv Z."/>
            <person name="Lu X."/>
            <person name="Zhang F."/>
            <person name="Jiang W."/>
            <person name="Ma Y."/>
            <person name="Chen M."/>
            <person name="Hao X."/>
            <person name="Li L."/>
            <person name="Tang Y."/>
            <person name="Lv G."/>
            <person name="Zhou Y."/>
            <person name="Sun X."/>
            <person name="Brodelius P.E."/>
            <person name="Rose J.K.C."/>
            <person name="Tang K."/>
        </authorList>
    </citation>
    <scope>NUCLEOTIDE SEQUENCE [LARGE SCALE GENOMIC DNA]</scope>
    <source>
        <strain evidence="3">cv. Huhao1</strain>
        <tissue evidence="2">Leaf</tissue>
    </source>
</reference>
<evidence type="ECO:0000313" key="3">
    <source>
        <dbReference type="Proteomes" id="UP000245207"/>
    </source>
</evidence>
<evidence type="ECO:0000313" key="2">
    <source>
        <dbReference type="EMBL" id="PWA84970.1"/>
    </source>
</evidence>
<protein>
    <submittedName>
        <fullName evidence="2">Multi antimicrobial extrusion protein</fullName>
    </submittedName>
</protein>
<dbReference type="EMBL" id="PKPP01001173">
    <property type="protein sequence ID" value="PWA84970.1"/>
    <property type="molecule type" value="Genomic_DNA"/>
</dbReference>
<accession>A0A2U1PGV0</accession>
<dbReference type="Proteomes" id="UP000245207">
    <property type="component" value="Unassembled WGS sequence"/>
</dbReference>
<sequence length="112" mass="12234">MGRFAHRFNIIATTIHIRDSNPKINRAARGVALGCGWQSRVAMVNFGLWAGMLSGTVVQTLILAIIIIRCEGDKQIKPKSSRLAHFNGSINVDSCSQAKEAYAPVVKRAVSR</sequence>